<comment type="caution">
    <text evidence="1">The sequence shown here is derived from an EMBL/GenBank/DDBJ whole genome shotgun (WGS) entry which is preliminary data.</text>
</comment>
<dbReference type="EMBL" id="VFOV01000001">
    <property type="protein sequence ID" value="TQL66704.1"/>
    <property type="molecule type" value="Genomic_DNA"/>
</dbReference>
<evidence type="ECO:0008006" key="3">
    <source>
        <dbReference type="Google" id="ProtNLM"/>
    </source>
</evidence>
<proteinExistence type="predicted"/>
<organism evidence="1 2">
    <name type="scientific">Nocardioides albertanoniae</name>
    <dbReference type="NCBI Taxonomy" id="1175486"/>
    <lineage>
        <taxon>Bacteria</taxon>
        <taxon>Bacillati</taxon>
        <taxon>Actinomycetota</taxon>
        <taxon>Actinomycetes</taxon>
        <taxon>Propionibacteriales</taxon>
        <taxon>Nocardioidaceae</taxon>
        <taxon>Nocardioides</taxon>
    </lineage>
</organism>
<protein>
    <recommendedName>
        <fullName evidence="3">HEPN domain-containing protein</fullName>
    </recommendedName>
</protein>
<reference evidence="1 2" key="1">
    <citation type="submission" date="2019-06" db="EMBL/GenBank/DDBJ databases">
        <title>Sequencing the genomes of 1000 actinobacteria strains.</title>
        <authorList>
            <person name="Klenk H.-P."/>
        </authorList>
    </citation>
    <scope>NUCLEOTIDE SEQUENCE [LARGE SCALE GENOMIC DNA]</scope>
    <source>
        <strain evidence="1 2">DSM 25218</strain>
    </source>
</reference>
<dbReference type="Proteomes" id="UP000320209">
    <property type="component" value="Unassembled WGS sequence"/>
</dbReference>
<name>A0A543A296_9ACTN</name>
<keyword evidence="2" id="KW-1185">Reference proteome</keyword>
<dbReference type="RefSeq" id="WP_141778887.1">
    <property type="nucleotide sequence ID" value="NZ_VFOV01000001.1"/>
</dbReference>
<evidence type="ECO:0000313" key="2">
    <source>
        <dbReference type="Proteomes" id="UP000320209"/>
    </source>
</evidence>
<sequence>MSRAKGRREPFSKAQATARLGYARKCYELGVLGGEEPEDAYAGKVAVTLYVLAGIASADAICAARVGERWRGEDHRGAVTLLEEAVPKEQLGKLLASLLDIKDKAQYSPALIRSAEETRARRVSEQLIAHAATALRG</sequence>
<evidence type="ECO:0000313" key="1">
    <source>
        <dbReference type="EMBL" id="TQL66704.1"/>
    </source>
</evidence>
<dbReference type="OrthoDB" id="3828743at2"/>
<gene>
    <name evidence="1" type="ORF">FB381_0569</name>
</gene>
<dbReference type="AlphaFoldDB" id="A0A543A296"/>
<accession>A0A543A296</accession>